<dbReference type="AlphaFoldDB" id="A0A6P8HVC6"/>
<dbReference type="CDD" id="cd03213">
    <property type="entry name" value="ABCG_EPDR"/>
    <property type="match status" value="1"/>
</dbReference>
<dbReference type="GO" id="GO:0016887">
    <property type="term" value="F:ATP hydrolysis activity"/>
    <property type="evidence" value="ECO:0007669"/>
    <property type="project" value="InterPro"/>
</dbReference>
<dbReference type="InterPro" id="IPR003439">
    <property type="entry name" value="ABC_transporter-like_ATP-bd"/>
</dbReference>
<organism evidence="12 13">
    <name type="scientific">Actinia tenebrosa</name>
    <name type="common">Australian red waratah sea anemone</name>
    <dbReference type="NCBI Taxonomy" id="6105"/>
    <lineage>
        <taxon>Eukaryota</taxon>
        <taxon>Metazoa</taxon>
        <taxon>Cnidaria</taxon>
        <taxon>Anthozoa</taxon>
        <taxon>Hexacorallia</taxon>
        <taxon>Actiniaria</taxon>
        <taxon>Actiniidae</taxon>
        <taxon>Actinia</taxon>
    </lineage>
</organism>
<evidence type="ECO:0000256" key="1">
    <source>
        <dbReference type="ARBA" id="ARBA00004141"/>
    </source>
</evidence>
<keyword evidence="7 10" id="KW-1133">Transmembrane helix</keyword>
<protein>
    <submittedName>
        <fullName evidence="13">Broad substrate specificity ATP-binding cassette transporter ABCG2-like isoform X1</fullName>
    </submittedName>
</protein>
<sequence>MTDPAEDSNTSEAQNLKMDEENTPFLYGNTSPSNMALHGKNETFIETSSVITYHDICYTVKGVKVEGQKIDKEIIKKMSGIMNPGANAILGPTGSGKTTLLDILAGRKDKRNLSGTVLVNGKLQPNNFKCATGYVVQDDVIMGTLTVRENLSFSAALRLPKSLSKQERKERVNEILVDLGIMGVADQKVGTEFIRGVSGGERKRTSIGMELITSPSVLFLDEPTTGLDASTACSVMQLLHALGERGKTVIFSIHQPRYSIYKLFDTMTMLSQGEIVYQGPRADALQYFESIGYACEEHNNPPDFFMDVIHEKELHYPSNPINSSDVEGAHAINQGSPRANKNYDMAESYRKSRYFTHIQSAIQPIYREFIETSVGFKDVEEVKYATGFVTQLYHVSGRAVKNLLRNPQTSIMQLIITVLFGTIVGAIYYDQKKGPNGLQNRVGSFFFIIMNMVFGNLSAVELFIKERKIFIHESAGGYYRVSVYFLAKVLCDIIPMRLFPTAAFSAIVYFMIGFQRTLLKFVVFVLTLVLTSLCACGLSFFVSASVLTFANANLLIALPYVFMMVFSGVLVNLGSVGKWLSWVKYLSIFRYAIETLEANELEGMIFHCSFNVSCPTGDQFLKAQDVDPSHLWYNELALAAMTVIYLTFAYIALRLIKKEK</sequence>
<feature type="transmembrane region" description="Helical" evidence="10">
    <location>
        <begin position="485"/>
        <end position="512"/>
    </location>
</feature>
<dbReference type="Pfam" id="PF00005">
    <property type="entry name" value="ABC_tran"/>
    <property type="match status" value="1"/>
</dbReference>
<comment type="subcellular location">
    <subcellularLocation>
        <location evidence="1">Membrane</location>
        <topology evidence="1">Multi-pass membrane protein</topology>
    </subcellularLocation>
</comment>
<feature type="domain" description="ABC transporter" evidence="11">
    <location>
        <begin position="51"/>
        <end position="297"/>
    </location>
</feature>
<dbReference type="InterPro" id="IPR003593">
    <property type="entry name" value="AAA+_ATPase"/>
</dbReference>
<dbReference type="InterPro" id="IPR013525">
    <property type="entry name" value="ABC2_TM"/>
</dbReference>
<feature type="transmembrane region" description="Helical" evidence="10">
    <location>
        <begin position="554"/>
        <end position="576"/>
    </location>
</feature>
<evidence type="ECO:0000256" key="3">
    <source>
        <dbReference type="ARBA" id="ARBA00022448"/>
    </source>
</evidence>
<keyword evidence="12" id="KW-1185">Reference proteome</keyword>
<dbReference type="Proteomes" id="UP000515163">
    <property type="component" value="Unplaced"/>
</dbReference>
<dbReference type="SUPFAM" id="SSF52540">
    <property type="entry name" value="P-loop containing nucleoside triphosphate hydrolases"/>
    <property type="match status" value="1"/>
</dbReference>
<evidence type="ECO:0000256" key="6">
    <source>
        <dbReference type="ARBA" id="ARBA00022840"/>
    </source>
</evidence>
<dbReference type="RefSeq" id="XP_031559326.1">
    <property type="nucleotide sequence ID" value="XM_031703466.1"/>
</dbReference>
<dbReference type="PANTHER" id="PTHR48041:SF116">
    <property type="entry name" value="PROTEIN BROWN"/>
    <property type="match status" value="1"/>
</dbReference>
<comment type="similarity">
    <text evidence="2">Belongs to the ABC transporter superfamily. ABCG family. Eye pigment precursor importer (TC 3.A.1.204) subfamily.</text>
</comment>
<dbReference type="GO" id="GO:0008514">
    <property type="term" value="F:organic anion transmembrane transporter activity"/>
    <property type="evidence" value="ECO:0007669"/>
    <property type="project" value="UniProtKB-ARBA"/>
</dbReference>
<dbReference type="Pfam" id="PF19055">
    <property type="entry name" value="ABC2_membrane_7"/>
    <property type="match status" value="1"/>
</dbReference>
<gene>
    <name evidence="13" type="primary">LOC116295596</name>
</gene>
<keyword evidence="8 10" id="KW-0472">Membrane</keyword>
<dbReference type="Pfam" id="PF01061">
    <property type="entry name" value="ABC2_membrane"/>
    <property type="match status" value="1"/>
</dbReference>
<proteinExistence type="inferred from homology"/>
<dbReference type="FunFam" id="3.40.50.300:FF:000622">
    <property type="entry name" value="ATP-binding cassette sub-family G member 2"/>
    <property type="match status" value="1"/>
</dbReference>
<evidence type="ECO:0000259" key="11">
    <source>
        <dbReference type="PROSITE" id="PS50893"/>
    </source>
</evidence>
<dbReference type="KEGG" id="aten:116295596"/>
<dbReference type="OrthoDB" id="66620at2759"/>
<dbReference type="InterPro" id="IPR043926">
    <property type="entry name" value="ABCG_dom"/>
</dbReference>
<feature type="region of interest" description="Disordered" evidence="9">
    <location>
        <begin position="1"/>
        <end position="27"/>
    </location>
</feature>
<dbReference type="GO" id="GO:0005524">
    <property type="term" value="F:ATP binding"/>
    <property type="evidence" value="ECO:0007669"/>
    <property type="project" value="UniProtKB-KW"/>
</dbReference>
<dbReference type="GeneID" id="116295596"/>
<feature type="transmembrane region" description="Helical" evidence="10">
    <location>
        <begin position="636"/>
        <end position="656"/>
    </location>
</feature>
<dbReference type="GO" id="GO:0140359">
    <property type="term" value="F:ABC-type transporter activity"/>
    <property type="evidence" value="ECO:0007669"/>
    <property type="project" value="InterPro"/>
</dbReference>
<dbReference type="InParanoid" id="A0A6P8HVC6"/>
<evidence type="ECO:0000256" key="5">
    <source>
        <dbReference type="ARBA" id="ARBA00022741"/>
    </source>
</evidence>
<dbReference type="SMART" id="SM00382">
    <property type="entry name" value="AAA"/>
    <property type="match status" value="1"/>
</dbReference>
<dbReference type="PANTHER" id="PTHR48041">
    <property type="entry name" value="ABC TRANSPORTER G FAMILY MEMBER 28"/>
    <property type="match status" value="1"/>
</dbReference>
<dbReference type="InterPro" id="IPR027417">
    <property type="entry name" value="P-loop_NTPase"/>
</dbReference>
<keyword evidence="5" id="KW-0547">Nucleotide-binding</keyword>
<keyword evidence="3" id="KW-0813">Transport</keyword>
<evidence type="ECO:0000313" key="12">
    <source>
        <dbReference type="Proteomes" id="UP000515163"/>
    </source>
</evidence>
<evidence type="ECO:0000256" key="8">
    <source>
        <dbReference type="ARBA" id="ARBA00023136"/>
    </source>
</evidence>
<reference evidence="13" key="1">
    <citation type="submission" date="2025-08" db="UniProtKB">
        <authorList>
            <consortium name="RefSeq"/>
        </authorList>
    </citation>
    <scope>IDENTIFICATION</scope>
</reference>
<feature type="transmembrane region" description="Helical" evidence="10">
    <location>
        <begin position="518"/>
        <end position="542"/>
    </location>
</feature>
<feature type="transmembrane region" description="Helical" evidence="10">
    <location>
        <begin position="441"/>
        <end position="464"/>
    </location>
</feature>
<evidence type="ECO:0000256" key="7">
    <source>
        <dbReference type="ARBA" id="ARBA00022989"/>
    </source>
</evidence>
<evidence type="ECO:0000256" key="10">
    <source>
        <dbReference type="SAM" id="Phobius"/>
    </source>
</evidence>
<evidence type="ECO:0000313" key="13">
    <source>
        <dbReference type="RefSeq" id="XP_031559326.1"/>
    </source>
</evidence>
<dbReference type="Gene3D" id="3.40.50.300">
    <property type="entry name" value="P-loop containing nucleotide triphosphate hydrolases"/>
    <property type="match status" value="1"/>
</dbReference>
<keyword evidence="6" id="KW-0067">ATP-binding</keyword>
<name>A0A6P8HVC6_ACTTE</name>
<dbReference type="InterPro" id="IPR050352">
    <property type="entry name" value="ABCG_transporters"/>
</dbReference>
<feature type="transmembrane region" description="Helical" evidence="10">
    <location>
        <begin position="411"/>
        <end position="429"/>
    </location>
</feature>
<evidence type="ECO:0000256" key="9">
    <source>
        <dbReference type="SAM" id="MobiDB-lite"/>
    </source>
</evidence>
<evidence type="ECO:0000256" key="2">
    <source>
        <dbReference type="ARBA" id="ARBA00005814"/>
    </source>
</evidence>
<accession>A0A6P8HVC6</accession>
<keyword evidence="4 10" id="KW-0812">Transmembrane</keyword>
<dbReference type="GO" id="GO:0016324">
    <property type="term" value="C:apical plasma membrane"/>
    <property type="evidence" value="ECO:0007669"/>
    <property type="project" value="UniProtKB-ARBA"/>
</dbReference>
<dbReference type="GO" id="GO:0015562">
    <property type="term" value="F:efflux transmembrane transporter activity"/>
    <property type="evidence" value="ECO:0007669"/>
    <property type="project" value="UniProtKB-ARBA"/>
</dbReference>
<dbReference type="PROSITE" id="PS50893">
    <property type="entry name" value="ABC_TRANSPORTER_2"/>
    <property type="match status" value="1"/>
</dbReference>
<dbReference type="FunCoup" id="A0A6P8HVC6">
    <property type="interactions" value="310"/>
</dbReference>
<evidence type="ECO:0000256" key="4">
    <source>
        <dbReference type="ARBA" id="ARBA00022692"/>
    </source>
</evidence>